<dbReference type="EMBL" id="LJIJ01008526">
    <property type="protein sequence ID" value="ODM86518.1"/>
    <property type="molecule type" value="Genomic_DNA"/>
</dbReference>
<reference evidence="1 2" key="1">
    <citation type="journal article" date="2016" name="Genome Biol. Evol.">
        <title>Gene Family Evolution Reflects Adaptation to Soil Environmental Stressors in the Genome of the Collembolan Orchesella cincta.</title>
        <authorList>
            <person name="Faddeeva-Vakhrusheva A."/>
            <person name="Derks M.F."/>
            <person name="Anvar S.Y."/>
            <person name="Agamennone V."/>
            <person name="Suring W."/>
            <person name="Smit S."/>
            <person name="van Straalen N.M."/>
            <person name="Roelofs D."/>
        </authorList>
    </citation>
    <scope>NUCLEOTIDE SEQUENCE [LARGE SCALE GENOMIC DNA]</scope>
    <source>
        <tissue evidence="1">Mixed pool</tissue>
    </source>
</reference>
<keyword evidence="2" id="KW-1185">Reference proteome</keyword>
<organism evidence="1 2">
    <name type="scientific">Orchesella cincta</name>
    <name type="common">Springtail</name>
    <name type="synonym">Podura cincta</name>
    <dbReference type="NCBI Taxonomy" id="48709"/>
    <lineage>
        <taxon>Eukaryota</taxon>
        <taxon>Metazoa</taxon>
        <taxon>Ecdysozoa</taxon>
        <taxon>Arthropoda</taxon>
        <taxon>Hexapoda</taxon>
        <taxon>Collembola</taxon>
        <taxon>Entomobryomorpha</taxon>
        <taxon>Entomobryoidea</taxon>
        <taxon>Orchesellidae</taxon>
        <taxon>Orchesellinae</taxon>
        <taxon>Orchesella</taxon>
    </lineage>
</organism>
<comment type="caution">
    <text evidence="1">The sequence shown here is derived from an EMBL/GenBank/DDBJ whole genome shotgun (WGS) entry which is preliminary data.</text>
</comment>
<evidence type="ECO:0000313" key="2">
    <source>
        <dbReference type="Proteomes" id="UP000094527"/>
    </source>
</evidence>
<proteinExistence type="predicted"/>
<gene>
    <name evidence="1" type="ORF">Ocin01_20164</name>
</gene>
<evidence type="ECO:0000313" key="1">
    <source>
        <dbReference type="EMBL" id="ODM86518.1"/>
    </source>
</evidence>
<name>A0A1D2M0M5_ORCCI</name>
<protein>
    <submittedName>
        <fullName evidence="1">Uncharacterized protein</fullName>
    </submittedName>
</protein>
<accession>A0A1D2M0M5</accession>
<dbReference type="Proteomes" id="UP000094527">
    <property type="component" value="Unassembled WGS sequence"/>
</dbReference>
<sequence>MASATSLLFNSSLTYVPPTRSENVPGHSRDDTALITLLLQEQKQTKTRMETLMMVMKRIQHRNEIRRIVLEEQRLALEQEKVRLDHEFRMTQLQMQHGHVNEMNV</sequence>
<dbReference type="AlphaFoldDB" id="A0A1D2M0M5"/>